<sequence>MPLWRHSTRKNNGALTALIPKRIATFHVVSLASSQARPEAWRHEERRPGAMVPGENGQGFYSRLVRRKEENKK</sequence>
<evidence type="ECO:0000313" key="3">
    <source>
        <dbReference type="Proteomes" id="UP000037122"/>
    </source>
</evidence>
<gene>
    <name evidence="2" type="ORF">QG37_02143</name>
</gene>
<evidence type="ECO:0000256" key="1">
    <source>
        <dbReference type="SAM" id="MobiDB-lite"/>
    </source>
</evidence>
<organism evidence="2 3">
    <name type="scientific">Candidozyma auris</name>
    <name type="common">Yeast</name>
    <name type="synonym">Candida auris</name>
    <dbReference type="NCBI Taxonomy" id="498019"/>
    <lineage>
        <taxon>Eukaryota</taxon>
        <taxon>Fungi</taxon>
        <taxon>Dikarya</taxon>
        <taxon>Ascomycota</taxon>
        <taxon>Saccharomycotina</taxon>
        <taxon>Pichiomycetes</taxon>
        <taxon>Metschnikowiaceae</taxon>
        <taxon>Candidozyma</taxon>
    </lineage>
</organism>
<comment type="caution">
    <text evidence="2">The sequence shown here is derived from an EMBL/GenBank/DDBJ whole genome shotgun (WGS) entry which is preliminary data.</text>
</comment>
<proteinExistence type="predicted"/>
<dbReference type="VEuPathDB" id="FungiDB:QG37_02143"/>
<name>A0A0L0P4F0_CANAR</name>
<feature type="compositionally biased region" description="Basic and acidic residues" evidence="1">
    <location>
        <begin position="39"/>
        <end position="48"/>
    </location>
</feature>
<protein>
    <submittedName>
        <fullName evidence="2">Uncharacterized protein</fullName>
    </submittedName>
</protein>
<reference evidence="3" key="1">
    <citation type="journal article" date="2015" name="BMC Genomics">
        <title>Draft genome of a commonly misdiagnosed multidrug resistant pathogen Candida auris.</title>
        <authorList>
            <person name="Chatterjee S."/>
            <person name="Alampalli S.V."/>
            <person name="Nageshan R.K."/>
            <person name="Chettiar S.T."/>
            <person name="Joshi S."/>
            <person name="Tatu U.S."/>
        </authorList>
    </citation>
    <scope>NUCLEOTIDE SEQUENCE [LARGE SCALE GENOMIC DNA]</scope>
    <source>
        <strain evidence="3">6684</strain>
    </source>
</reference>
<evidence type="ECO:0000313" key="2">
    <source>
        <dbReference type="EMBL" id="KNE01253.1"/>
    </source>
</evidence>
<dbReference type="Proteomes" id="UP000037122">
    <property type="component" value="Unassembled WGS sequence"/>
</dbReference>
<dbReference type="AlphaFoldDB" id="A0A0L0P4F0"/>
<accession>A0A0L0P4F0</accession>
<dbReference type="EMBL" id="LGST01000016">
    <property type="protein sequence ID" value="KNE01253.1"/>
    <property type="molecule type" value="Genomic_DNA"/>
</dbReference>
<feature type="region of interest" description="Disordered" evidence="1">
    <location>
        <begin position="37"/>
        <end position="73"/>
    </location>
</feature>